<dbReference type="GO" id="GO:0007156">
    <property type="term" value="P:homophilic cell adhesion via plasma membrane adhesion molecules"/>
    <property type="evidence" value="ECO:0007669"/>
    <property type="project" value="TreeGrafter"/>
</dbReference>
<dbReference type="FunFam" id="2.60.40.10:FF:001433">
    <property type="entry name" value="Matrix remodeling associated 5"/>
    <property type="match status" value="1"/>
</dbReference>
<dbReference type="Gene3D" id="2.60.40.10">
    <property type="entry name" value="Immunoglobulins"/>
    <property type="match status" value="4"/>
</dbReference>
<dbReference type="AlphaFoldDB" id="A0A8C9FGE6"/>
<dbReference type="Pfam" id="PF13927">
    <property type="entry name" value="Ig_3"/>
    <property type="match status" value="2"/>
</dbReference>
<feature type="domain" description="Ig-like" evidence="3">
    <location>
        <begin position="177"/>
        <end position="265"/>
    </location>
</feature>
<dbReference type="InterPro" id="IPR003598">
    <property type="entry name" value="Ig_sub2"/>
</dbReference>
<dbReference type="GO" id="GO:0030424">
    <property type="term" value="C:axon"/>
    <property type="evidence" value="ECO:0007669"/>
    <property type="project" value="TreeGrafter"/>
</dbReference>
<dbReference type="PANTHER" id="PTHR45080:SF30">
    <property type="entry name" value="HEPARAN SULFATE PROTEOGLYCAN 2"/>
    <property type="match status" value="1"/>
</dbReference>
<evidence type="ECO:0000259" key="3">
    <source>
        <dbReference type="PROSITE" id="PS50835"/>
    </source>
</evidence>
<feature type="domain" description="Ig-like" evidence="3">
    <location>
        <begin position="272"/>
        <end position="362"/>
    </location>
</feature>
<dbReference type="SMART" id="SM00409">
    <property type="entry name" value="IG"/>
    <property type="match status" value="3"/>
</dbReference>
<dbReference type="Proteomes" id="UP000694428">
    <property type="component" value="Unplaced"/>
</dbReference>
<dbReference type="Pfam" id="PF07679">
    <property type="entry name" value="I-set"/>
    <property type="match status" value="1"/>
</dbReference>
<organism evidence="4 5">
    <name type="scientific">Pavo cristatus</name>
    <name type="common">Indian peafowl</name>
    <name type="synonym">Blue peafowl</name>
    <dbReference type="NCBI Taxonomy" id="9049"/>
    <lineage>
        <taxon>Eukaryota</taxon>
        <taxon>Metazoa</taxon>
        <taxon>Chordata</taxon>
        <taxon>Craniata</taxon>
        <taxon>Vertebrata</taxon>
        <taxon>Euteleostomi</taxon>
        <taxon>Archelosauria</taxon>
        <taxon>Archosauria</taxon>
        <taxon>Dinosauria</taxon>
        <taxon>Saurischia</taxon>
        <taxon>Theropoda</taxon>
        <taxon>Coelurosauria</taxon>
        <taxon>Aves</taxon>
        <taxon>Neognathae</taxon>
        <taxon>Galloanserae</taxon>
        <taxon>Galliformes</taxon>
        <taxon>Phasianidae</taxon>
        <taxon>Phasianinae</taxon>
        <taxon>Pavo</taxon>
    </lineage>
</organism>
<dbReference type="SMART" id="SM00408">
    <property type="entry name" value="IGc2"/>
    <property type="match status" value="3"/>
</dbReference>
<feature type="domain" description="Ig-like" evidence="3">
    <location>
        <begin position="368"/>
        <end position="402"/>
    </location>
</feature>
<evidence type="ECO:0000313" key="5">
    <source>
        <dbReference type="Proteomes" id="UP000694428"/>
    </source>
</evidence>
<name>A0A8C9FGE6_PAVCR</name>
<dbReference type="InterPro" id="IPR036179">
    <property type="entry name" value="Ig-like_dom_sf"/>
</dbReference>
<dbReference type="GO" id="GO:0008046">
    <property type="term" value="F:axon guidance receptor activity"/>
    <property type="evidence" value="ECO:0007669"/>
    <property type="project" value="TreeGrafter"/>
</dbReference>
<reference evidence="4" key="2">
    <citation type="submission" date="2025-09" db="UniProtKB">
        <authorList>
            <consortium name="Ensembl"/>
        </authorList>
    </citation>
    <scope>IDENTIFICATION</scope>
</reference>
<dbReference type="CDD" id="cd00096">
    <property type="entry name" value="Ig"/>
    <property type="match status" value="2"/>
</dbReference>
<dbReference type="InterPro" id="IPR013098">
    <property type="entry name" value="Ig_I-set"/>
</dbReference>
<keyword evidence="2" id="KW-0393">Immunoglobulin domain</keyword>
<dbReference type="GO" id="GO:0005886">
    <property type="term" value="C:plasma membrane"/>
    <property type="evidence" value="ECO:0007669"/>
    <property type="project" value="TreeGrafter"/>
</dbReference>
<evidence type="ECO:0000256" key="2">
    <source>
        <dbReference type="ARBA" id="ARBA00023319"/>
    </source>
</evidence>
<dbReference type="InterPro" id="IPR050958">
    <property type="entry name" value="Cell_Adh-Cytoskel_Orgn"/>
</dbReference>
<evidence type="ECO:0000256" key="1">
    <source>
        <dbReference type="ARBA" id="ARBA00023157"/>
    </source>
</evidence>
<dbReference type="InterPro" id="IPR013783">
    <property type="entry name" value="Ig-like_fold"/>
</dbReference>
<reference evidence="4" key="1">
    <citation type="submission" date="2025-08" db="UniProtKB">
        <authorList>
            <consortium name="Ensembl"/>
        </authorList>
    </citation>
    <scope>IDENTIFICATION</scope>
</reference>
<protein>
    <submittedName>
        <fullName evidence="4">Matrix remodeling associated 5</fullName>
    </submittedName>
</protein>
<keyword evidence="5" id="KW-1185">Reference proteome</keyword>
<dbReference type="SUPFAM" id="SSF48726">
    <property type="entry name" value="Immunoglobulin"/>
    <property type="match status" value="4"/>
</dbReference>
<evidence type="ECO:0000313" key="4">
    <source>
        <dbReference type="Ensembl" id="ENSPSTP00000014328.1"/>
    </source>
</evidence>
<dbReference type="FunFam" id="2.60.40.10:FF:001377">
    <property type="entry name" value="Matrix remodeling associated 5"/>
    <property type="match status" value="1"/>
</dbReference>
<dbReference type="PROSITE" id="PS50835">
    <property type="entry name" value="IG_LIKE"/>
    <property type="match status" value="3"/>
</dbReference>
<accession>A0A8C9FGE6</accession>
<dbReference type="Ensembl" id="ENSPSTT00000015038.1">
    <property type="protein sequence ID" value="ENSPSTP00000014328.1"/>
    <property type="gene ID" value="ENSPSTG00000010039.1"/>
</dbReference>
<keyword evidence="1" id="KW-1015">Disulfide bond</keyword>
<dbReference type="GO" id="GO:0043025">
    <property type="term" value="C:neuronal cell body"/>
    <property type="evidence" value="ECO:0007669"/>
    <property type="project" value="TreeGrafter"/>
</dbReference>
<proteinExistence type="predicted"/>
<sequence length="478" mass="53862">MEYIVQTRRVREFSICSQRSQNKGIILNQWNYFFPFSFSCDCLGYFRPPNCFNNSFAPVFPYCWVAVVVFPQVTLSNYLLKCDFTTHVLFSFLTVTWRLGSKYSAMGLWLSIQLQIKMQEIISPYYGNRITVHRNGTLDIRGVRQTDAVQLVCIGRNEGGEARLIVQLVITDHLEKPSFRDPVNERITAIAGHSINLNCSVQGYPEPTTSWILPNGTEVLSGNRLHRFYHKRDGILHISGLSTGDAGTYRCTARNPGGYVERVVFLKVGLRPEISNQYNNLVSIINGETLQLHCITQPNQRAQISWTLPNGMVLDAPQAVGRFSLLENGSLTVREASVFDRGTYLCKVSSDYGTSIMNVPVIVIAYPPRITSEPAPVIYARPGNSVKLNCMAIGIPKAEITWELPDKSHLTTGAQSRLYGNKFLHPQGLEKWYLPYPKCSASGSWTVFVCSPSAQNFTFPLPRCHCLFWRYHSNGMSG</sequence>
<dbReference type="InterPro" id="IPR007110">
    <property type="entry name" value="Ig-like_dom"/>
</dbReference>
<dbReference type="PANTHER" id="PTHR45080">
    <property type="entry name" value="CONTACTIN 5"/>
    <property type="match status" value="1"/>
</dbReference>
<dbReference type="FunFam" id="2.60.40.10:FF:000032">
    <property type="entry name" value="palladin isoform X1"/>
    <property type="match status" value="1"/>
</dbReference>
<dbReference type="GO" id="GO:0050808">
    <property type="term" value="P:synapse organization"/>
    <property type="evidence" value="ECO:0007669"/>
    <property type="project" value="TreeGrafter"/>
</dbReference>
<dbReference type="InterPro" id="IPR003599">
    <property type="entry name" value="Ig_sub"/>
</dbReference>